<gene>
    <name evidence="2" type="ORF">QI031_12465</name>
</gene>
<evidence type="ECO:0000313" key="3">
    <source>
        <dbReference type="Proteomes" id="UP001223520"/>
    </source>
</evidence>
<dbReference type="InterPro" id="IPR006336">
    <property type="entry name" value="GCS2"/>
</dbReference>
<evidence type="ECO:0000313" key="2">
    <source>
        <dbReference type="EMBL" id="WGV28226.1"/>
    </source>
</evidence>
<proteinExistence type="predicted"/>
<dbReference type="Pfam" id="PF04107">
    <property type="entry name" value="GCS2"/>
    <property type="match status" value="1"/>
</dbReference>
<keyword evidence="2" id="KW-0436">Ligase</keyword>
<dbReference type="AlphaFoldDB" id="A0AAJ6PBV3"/>
<dbReference type="GO" id="GO:0004357">
    <property type="term" value="F:glutamate-cysteine ligase activity"/>
    <property type="evidence" value="ECO:0007669"/>
    <property type="project" value="UniProtKB-EC"/>
</dbReference>
<dbReference type="PANTHER" id="PTHR36510:SF3">
    <property type="entry name" value="CONSERVED PROTEIN"/>
    <property type="match status" value="1"/>
</dbReference>
<keyword evidence="3" id="KW-1185">Reference proteome</keyword>
<dbReference type="KEGG" id="hbq:QI031_12465"/>
<evidence type="ECO:0000256" key="1">
    <source>
        <dbReference type="ARBA" id="ARBA00048819"/>
    </source>
</evidence>
<dbReference type="SUPFAM" id="SSF55931">
    <property type="entry name" value="Glutamine synthetase/guanido kinase"/>
    <property type="match status" value="1"/>
</dbReference>
<dbReference type="EMBL" id="CP124543">
    <property type="protein sequence ID" value="WGV28226.1"/>
    <property type="molecule type" value="Genomic_DNA"/>
</dbReference>
<comment type="catalytic activity">
    <reaction evidence="1">
        <text>L-cysteine + L-glutamate + ATP = gamma-L-glutamyl-L-cysteine + ADP + phosphate + H(+)</text>
        <dbReference type="Rhea" id="RHEA:13285"/>
        <dbReference type="ChEBI" id="CHEBI:15378"/>
        <dbReference type="ChEBI" id="CHEBI:29985"/>
        <dbReference type="ChEBI" id="CHEBI:30616"/>
        <dbReference type="ChEBI" id="CHEBI:35235"/>
        <dbReference type="ChEBI" id="CHEBI:43474"/>
        <dbReference type="ChEBI" id="CHEBI:58173"/>
        <dbReference type="ChEBI" id="CHEBI:456216"/>
        <dbReference type="EC" id="6.3.2.2"/>
    </reaction>
</comment>
<dbReference type="PANTHER" id="PTHR36510">
    <property type="entry name" value="GLUTAMATE--CYSTEINE LIGASE 2-RELATED"/>
    <property type="match status" value="1"/>
</dbReference>
<dbReference type="RefSeq" id="WP_281485454.1">
    <property type="nucleotide sequence ID" value="NZ_CP124543.1"/>
</dbReference>
<organism evidence="2 3">
    <name type="scientific">Halotia branconii CENA392</name>
    <dbReference type="NCBI Taxonomy" id="1539056"/>
    <lineage>
        <taxon>Bacteria</taxon>
        <taxon>Bacillati</taxon>
        <taxon>Cyanobacteriota</taxon>
        <taxon>Cyanophyceae</taxon>
        <taxon>Nostocales</taxon>
        <taxon>Nodulariaceae</taxon>
        <taxon>Halotia</taxon>
    </lineage>
</organism>
<protein>
    <submittedName>
        <fullName evidence="2">Glutamate-cysteine ligase family protein</fullName>
    </submittedName>
</protein>
<reference evidence="2 3" key="1">
    <citation type="journal article" date="2023" name="Limnol Oceanogr Lett">
        <title>Environmental adaptations by the intertidal Antarctic cyanobacterium Halotia branconii CENA392 as revealed using long-read genome sequencing.</title>
        <authorList>
            <person name="Dextro R.B."/>
            <person name="Delbaje E."/>
            <person name="Freitas P.N.N."/>
            <person name="Geraldes V."/>
            <person name="Pinto E."/>
            <person name="Long P.F."/>
            <person name="Fiore M.F."/>
        </authorList>
    </citation>
    <scope>NUCLEOTIDE SEQUENCE [LARGE SCALE GENOMIC DNA]</scope>
    <source>
        <strain evidence="2 3">CENA392</strain>
    </source>
</reference>
<name>A0AAJ6PBV3_9CYAN</name>
<dbReference type="InterPro" id="IPR014746">
    <property type="entry name" value="Gln_synth/guanido_kin_cat_dom"/>
</dbReference>
<dbReference type="Proteomes" id="UP001223520">
    <property type="component" value="Chromosome"/>
</dbReference>
<accession>A0AAJ6PBV3</accession>
<dbReference type="InterPro" id="IPR050141">
    <property type="entry name" value="GCL_type2/YbdK_subfam"/>
</dbReference>
<dbReference type="Gene3D" id="3.30.590.20">
    <property type="match status" value="1"/>
</dbReference>
<dbReference type="GO" id="GO:0042398">
    <property type="term" value="P:modified amino acid biosynthetic process"/>
    <property type="evidence" value="ECO:0007669"/>
    <property type="project" value="InterPro"/>
</dbReference>
<sequence length="453" mass="50833">MDVFKRRIGLEQEFFLVDETGHLSDRADEFLQGCHLMAQAQGLNPSYFVPEFVKSIVEINTPPAYTVTELAREYLKNLKLALSVARQMSLRLYPLSSYPLHIMPVMRDRSNYHIQARTVGYEKFLHAGKCTGTHLHLEVSPGVIDPRVAVSYNSTSAEREELLNIYNLATACDSALISLTRACPFYEGQAIGLAAHTIRYRGSETFGWEGVYTNLQPVGGLMPYAESIEGLVEQQFARYYAWLQAMEKAGIESHLFLEAGGSLLKSAWNPIRLNKLGTVEIRCIDSNYPSVTLAVIVLLENAANRVRREKLTVRPAKGMQIFELRGDRLYVPDFAYLNGELLYTSVTEGVKNPKVKAYVDSILQFAMATPTDTADANEGANFLATLSQQLDHYQTIEAEILQELTPTTTQLSLDAGLRLVRECCDKLEAQVSWIDTENPLAALDIDERLSYHF</sequence>